<feature type="chain" id="PRO_5045769301" evidence="1">
    <location>
        <begin position="22"/>
        <end position="154"/>
    </location>
</feature>
<evidence type="ECO:0000256" key="1">
    <source>
        <dbReference type="SAM" id="SignalP"/>
    </source>
</evidence>
<keyword evidence="3" id="KW-1185">Reference proteome</keyword>
<protein>
    <submittedName>
        <fullName evidence="2">Nuclear transport factor 2 family protein</fullName>
    </submittedName>
</protein>
<gene>
    <name evidence="2" type="ORF">ACFFLS_18540</name>
</gene>
<dbReference type="Gene3D" id="3.10.450.50">
    <property type="match status" value="1"/>
</dbReference>
<dbReference type="InterPro" id="IPR039437">
    <property type="entry name" value="FrzH/put_lumazine-bd"/>
</dbReference>
<feature type="signal peptide" evidence="1">
    <location>
        <begin position="1"/>
        <end position="21"/>
    </location>
</feature>
<dbReference type="InterPro" id="IPR032710">
    <property type="entry name" value="NTF2-like_dom_sf"/>
</dbReference>
<comment type="caution">
    <text evidence="2">The sequence shown here is derived from an EMBL/GenBank/DDBJ whole genome shotgun (WGS) entry which is preliminary data.</text>
</comment>
<dbReference type="Proteomes" id="UP001589734">
    <property type="component" value="Unassembled WGS sequence"/>
</dbReference>
<dbReference type="EMBL" id="JBHLYW010000011">
    <property type="protein sequence ID" value="MFC0079052.1"/>
    <property type="molecule type" value="Genomic_DNA"/>
</dbReference>
<organism evidence="2 3">
    <name type="scientific">Flavobacterium procerum</name>
    <dbReference type="NCBI Taxonomy" id="1455569"/>
    <lineage>
        <taxon>Bacteria</taxon>
        <taxon>Pseudomonadati</taxon>
        <taxon>Bacteroidota</taxon>
        <taxon>Flavobacteriia</taxon>
        <taxon>Flavobacteriales</taxon>
        <taxon>Flavobacteriaceae</taxon>
        <taxon>Flavobacterium</taxon>
    </lineage>
</organism>
<dbReference type="RefSeq" id="WP_379683598.1">
    <property type="nucleotide sequence ID" value="NZ_JBHLYW010000011.1"/>
</dbReference>
<evidence type="ECO:0000313" key="3">
    <source>
        <dbReference type="Proteomes" id="UP001589734"/>
    </source>
</evidence>
<proteinExistence type="predicted"/>
<name>A0ABV6BWI7_9FLAO</name>
<evidence type="ECO:0000313" key="2">
    <source>
        <dbReference type="EMBL" id="MFC0079052.1"/>
    </source>
</evidence>
<dbReference type="Pfam" id="PF12893">
    <property type="entry name" value="Lumazine_bd_2"/>
    <property type="match status" value="1"/>
</dbReference>
<keyword evidence="1" id="KW-0732">Signal</keyword>
<dbReference type="SUPFAM" id="SSF54427">
    <property type="entry name" value="NTF2-like"/>
    <property type="match status" value="1"/>
</dbReference>
<sequence length="154" mass="17485">MRKVVLFISFSFVFLNVKAQANDSENDLLLIQKTLNFYIDGQATGDSVMVGKSFHSAWQLKYLADDKLNIVTKSQYLSGFKKPYAKQPNWSGRIISIDITNQIASAKIEISTSKLLFIDYFNLMKTSKGWFIVDKISTRTPHKIVEATAPKPKE</sequence>
<accession>A0ABV6BWI7</accession>
<reference evidence="2 3" key="1">
    <citation type="submission" date="2024-09" db="EMBL/GenBank/DDBJ databases">
        <authorList>
            <person name="Sun Q."/>
            <person name="Mori K."/>
        </authorList>
    </citation>
    <scope>NUCLEOTIDE SEQUENCE [LARGE SCALE GENOMIC DNA]</scope>
    <source>
        <strain evidence="2 3">CGMCC 1.12926</strain>
    </source>
</reference>